<keyword evidence="6 9" id="KW-0175">Coiled coil</keyword>
<keyword evidence="4" id="KW-0963">Cytoplasm</keyword>
<evidence type="ECO:0000256" key="7">
    <source>
        <dbReference type="ARBA" id="ARBA00023306"/>
    </source>
</evidence>
<evidence type="ECO:0000256" key="4">
    <source>
        <dbReference type="ARBA" id="ARBA00022490"/>
    </source>
</evidence>
<dbReference type="NCBIfam" id="TIGR03544">
    <property type="entry name" value="DivI1A_domain"/>
    <property type="match status" value="1"/>
</dbReference>
<protein>
    <recommendedName>
        <fullName evidence="3">Cell wall synthesis protein Wag31</fullName>
    </recommendedName>
    <alternativeName>
        <fullName evidence="8">Antigen 84</fullName>
    </alternativeName>
</protein>
<sequence>MRGNEMTQLTADDVLNKKFQPTKFREGYDQDEVDEFLDQIVEAMRDLENENAELKAKLDAANARVAELSEGAPVVTATPVSPVAPVAPVVESPIVETPKIEPGGNNAESAAAMLEMAQRLHDEYVAKGKAERERIVTEARATGEQLTREAENQRNQTLSQLEKERANLEHKIDELRRFESDYRTRLRSYLTNLLNNVEDASGGGQSNLGL</sequence>
<dbReference type="Proteomes" id="UP000016481">
    <property type="component" value="Unassembled WGS sequence"/>
</dbReference>
<dbReference type="PANTHER" id="PTHR35794">
    <property type="entry name" value="CELL DIVISION PROTEIN DIVIVA"/>
    <property type="match status" value="1"/>
</dbReference>
<gene>
    <name evidence="10" type="ORF">HMPREF1978_01012</name>
</gene>
<comment type="caution">
    <text evidence="10">The sequence shown here is derived from an EMBL/GenBank/DDBJ whole genome shotgun (WGS) entry which is preliminary data.</text>
</comment>
<evidence type="ECO:0000256" key="6">
    <source>
        <dbReference type="ARBA" id="ARBA00023054"/>
    </source>
</evidence>
<evidence type="ECO:0000256" key="1">
    <source>
        <dbReference type="ARBA" id="ARBA00004496"/>
    </source>
</evidence>
<evidence type="ECO:0000313" key="10">
    <source>
        <dbReference type="EMBL" id="ERH16512.1"/>
    </source>
</evidence>
<dbReference type="AlphaFoldDB" id="U1RDG0"/>
<keyword evidence="5" id="KW-0132">Cell division</keyword>
<dbReference type="PANTHER" id="PTHR35794:SF2">
    <property type="entry name" value="CELL DIVISION PROTEIN DIVIVA"/>
    <property type="match status" value="1"/>
</dbReference>
<name>U1RDG0_9ACTO</name>
<feature type="coiled-coil region" evidence="9">
    <location>
        <begin position="33"/>
        <end position="71"/>
    </location>
</feature>
<dbReference type="InterPro" id="IPR007793">
    <property type="entry name" value="DivIVA_fam"/>
</dbReference>
<reference evidence="10 11" key="1">
    <citation type="submission" date="2013-08" db="EMBL/GenBank/DDBJ databases">
        <authorList>
            <person name="Weinstock G."/>
            <person name="Sodergren E."/>
            <person name="Wylie T."/>
            <person name="Fulton L."/>
            <person name="Fulton R."/>
            <person name="Fronick C."/>
            <person name="O'Laughlin M."/>
            <person name="Godfrey J."/>
            <person name="Miner T."/>
            <person name="Herter B."/>
            <person name="Appelbaum E."/>
            <person name="Cordes M."/>
            <person name="Lek S."/>
            <person name="Wollam A."/>
            <person name="Pepin K.H."/>
            <person name="Palsikar V.B."/>
            <person name="Mitreva M."/>
            <person name="Wilson R.K."/>
        </authorList>
    </citation>
    <scope>NUCLEOTIDE SEQUENCE [LARGE SCALE GENOMIC DNA]</scope>
    <source>
        <strain evidence="10 11">F0530</strain>
    </source>
</reference>
<dbReference type="Gene3D" id="6.10.250.660">
    <property type="match status" value="1"/>
</dbReference>
<evidence type="ECO:0000256" key="5">
    <source>
        <dbReference type="ARBA" id="ARBA00022618"/>
    </source>
</evidence>
<dbReference type="EMBL" id="AWSC01000041">
    <property type="protein sequence ID" value="ERH16512.1"/>
    <property type="molecule type" value="Genomic_DNA"/>
</dbReference>
<evidence type="ECO:0000256" key="3">
    <source>
        <dbReference type="ARBA" id="ARBA00018787"/>
    </source>
</evidence>
<dbReference type="PATRIC" id="fig|1321817.3.peg.880"/>
<organism evidence="10 11">
    <name type="scientific">Actinomyces graevenitzii F0530</name>
    <dbReference type="NCBI Taxonomy" id="1321817"/>
    <lineage>
        <taxon>Bacteria</taxon>
        <taxon>Bacillati</taxon>
        <taxon>Actinomycetota</taxon>
        <taxon>Actinomycetes</taxon>
        <taxon>Actinomycetales</taxon>
        <taxon>Actinomycetaceae</taxon>
        <taxon>Actinomyces</taxon>
    </lineage>
</organism>
<proteinExistence type="inferred from homology"/>
<accession>U1RDG0</accession>
<comment type="subcellular location">
    <subcellularLocation>
        <location evidence="1">Cytoplasm</location>
    </subcellularLocation>
</comment>
<comment type="similarity">
    <text evidence="2">Belongs to the DivIVA family.</text>
</comment>
<dbReference type="GO" id="GO:0051301">
    <property type="term" value="P:cell division"/>
    <property type="evidence" value="ECO:0007669"/>
    <property type="project" value="UniProtKB-KW"/>
</dbReference>
<feature type="coiled-coil region" evidence="9">
    <location>
        <begin position="136"/>
        <end position="181"/>
    </location>
</feature>
<evidence type="ECO:0000256" key="2">
    <source>
        <dbReference type="ARBA" id="ARBA00009008"/>
    </source>
</evidence>
<dbReference type="GO" id="GO:0005737">
    <property type="term" value="C:cytoplasm"/>
    <property type="evidence" value="ECO:0007669"/>
    <property type="project" value="UniProtKB-SubCell"/>
</dbReference>
<dbReference type="InterPro" id="IPR019933">
    <property type="entry name" value="DivIVA_domain"/>
</dbReference>
<evidence type="ECO:0000313" key="11">
    <source>
        <dbReference type="Proteomes" id="UP000016481"/>
    </source>
</evidence>
<evidence type="ECO:0000256" key="8">
    <source>
        <dbReference type="ARBA" id="ARBA00031737"/>
    </source>
</evidence>
<keyword evidence="7" id="KW-0131">Cell cycle</keyword>
<dbReference type="HOGENOM" id="CLU_062236_2_0_11"/>
<dbReference type="Pfam" id="PF05103">
    <property type="entry name" value="DivIVA"/>
    <property type="match status" value="1"/>
</dbReference>
<evidence type="ECO:0000256" key="9">
    <source>
        <dbReference type="SAM" id="Coils"/>
    </source>
</evidence>